<dbReference type="Gene3D" id="2.40.160.210">
    <property type="entry name" value="Acyl-CoA thioesterase, double hotdog domain"/>
    <property type="match status" value="1"/>
</dbReference>
<comment type="similarity">
    <text evidence="1">Belongs to the C/M/P thioester hydrolase family.</text>
</comment>
<name>A0A2S2FB48_9GAMM</name>
<dbReference type="STRING" id="1871111.GCA_001704615_02349"/>
<protein>
    <submittedName>
        <fullName evidence="5">Acyl-CoA thioesterase II</fullName>
    </submittedName>
</protein>
<dbReference type="SUPFAM" id="SSF54637">
    <property type="entry name" value="Thioesterase/thiol ester dehydrase-isomerase"/>
    <property type="match status" value="2"/>
</dbReference>
<dbReference type="EMBL" id="CP029397">
    <property type="protein sequence ID" value="AWL28025.1"/>
    <property type="molecule type" value="Genomic_DNA"/>
</dbReference>
<evidence type="ECO:0000256" key="2">
    <source>
        <dbReference type="ARBA" id="ARBA00022801"/>
    </source>
</evidence>
<dbReference type="InterPro" id="IPR029069">
    <property type="entry name" value="HotDog_dom_sf"/>
</dbReference>
<dbReference type="InterPro" id="IPR042171">
    <property type="entry name" value="Acyl-CoA_hotdog"/>
</dbReference>
<feature type="domain" description="Acyl-CoA thioesterase-like N-terminal HotDog" evidence="4">
    <location>
        <begin position="31"/>
        <end position="106"/>
    </location>
</feature>
<evidence type="ECO:0000256" key="1">
    <source>
        <dbReference type="ARBA" id="ARBA00006538"/>
    </source>
</evidence>
<dbReference type="Proteomes" id="UP000245977">
    <property type="component" value="Chromosome"/>
</dbReference>
<dbReference type="InterPro" id="IPR049449">
    <property type="entry name" value="TesB_ACOT8-like_N"/>
</dbReference>
<organism evidence="5 6">
    <name type="scientific">Acinetobacter defluvii</name>
    <dbReference type="NCBI Taxonomy" id="1871111"/>
    <lineage>
        <taxon>Bacteria</taxon>
        <taxon>Pseudomonadati</taxon>
        <taxon>Pseudomonadota</taxon>
        <taxon>Gammaproteobacteria</taxon>
        <taxon>Moraxellales</taxon>
        <taxon>Moraxellaceae</taxon>
        <taxon>Acinetobacter</taxon>
    </lineage>
</organism>
<dbReference type="GO" id="GO:0005829">
    <property type="term" value="C:cytosol"/>
    <property type="evidence" value="ECO:0007669"/>
    <property type="project" value="TreeGrafter"/>
</dbReference>
<dbReference type="PANTHER" id="PTHR11066:SF34">
    <property type="entry name" value="ACYL-COENZYME A THIOESTERASE 8"/>
    <property type="match status" value="1"/>
</dbReference>
<proteinExistence type="inferred from homology"/>
<keyword evidence="2" id="KW-0378">Hydrolase</keyword>
<dbReference type="CDD" id="cd03445">
    <property type="entry name" value="Thioesterase_II_repeat2"/>
    <property type="match status" value="1"/>
</dbReference>
<dbReference type="InterPro" id="IPR025652">
    <property type="entry name" value="TesB_C"/>
</dbReference>
<dbReference type="AlphaFoldDB" id="A0A2S2FB48"/>
<dbReference type="GO" id="GO:0009062">
    <property type="term" value="P:fatty acid catabolic process"/>
    <property type="evidence" value="ECO:0007669"/>
    <property type="project" value="TreeGrafter"/>
</dbReference>
<feature type="domain" description="Acyl-CoA thioesterase 2 C-terminal" evidence="3">
    <location>
        <begin position="156"/>
        <end position="279"/>
    </location>
</feature>
<keyword evidence="6" id="KW-1185">Reference proteome</keyword>
<dbReference type="Pfam" id="PF02551">
    <property type="entry name" value="Acyl_CoA_thio"/>
    <property type="match status" value="1"/>
</dbReference>
<dbReference type="GO" id="GO:0047617">
    <property type="term" value="F:fatty acyl-CoA hydrolase activity"/>
    <property type="evidence" value="ECO:0007669"/>
    <property type="project" value="InterPro"/>
</dbReference>
<sequence>MVSLTQELTHLLHVQQIDQYLFQGQTSQLFGSHLFGGQILAQALIAASRTTDRPAHSLHAYFIRSGRTDQPILFKVDNLRDGSSFSTRQVHAHQDGEIIFSAMLSFAKPEQGLEFQGSAPQYPDPDSLKSEQEYKISILEDIPESRRSIVMQQFNLLIHPVEFYNPFKPVKADTQYAEYFRTFEKITGEMDYIAMHQAIAAYYSDYNLLTTSLRPHGISYANGGVYSASLDHTLHFHHDFRVDEWMLYDMYATRSSQSRGLNFGEMWQNGKLVCSVSQESLMRQRNISTHR</sequence>
<evidence type="ECO:0000259" key="3">
    <source>
        <dbReference type="Pfam" id="PF02551"/>
    </source>
</evidence>
<evidence type="ECO:0000259" key="4">
    <source>
        <dbReference type="Pfam" id="PF13622"/>
    </source>
</evidence>
<reference evidence="5" key="1">
    <citation type="submission" date="2019-08" db="EMBL/GenBank/DDBJ databases">
        <title>The complete genome of Acinetobacter defluvii strain WCHAD010030.</title>
        <authorList>
            <person name="Hu Y."/>
            <person name="Qin J."/>
            <person name="Feng Y."/>
            <person name="Zong Z."/>
        </authorList>
    </citation>
    <scope>NUCLEOTIDE SEQUENCE</scope>
    <source>
        <strain evidence="5">WCHA30</strain>
    </source>
</reference>
<evidence type="ECO:0000313" key="6">
    <source>
        <dbReference type="Proteomes" id="UP000245977"/>
    </source>
</evidence>
<evidence type="ECO:0000313" key="5">
    <source>
        <dbReference type="EMBL" id="AWL28025.1"/>
    </source>
</evidence>
<dbReference type="KEGG" id="adv:DJ533_05195"/>
<dbReference type="PANTHER" id="PTHR11066">
    <property type="entry name" value="ACYL-COA THIOESTERASE"/>
    <property type="match status" value="1"/>
</dbReference>
<gene>
    <name evidence="5" type="ORF">DJ533_05195</name>
</gene>
<dbReference type="RefSeq" id="WP_065995456.1">
    <property type="nucleotide sequence ID" value="NZ_CP029397.2"/>
</dbReference>
<dbReference type="Pfam" id="PF13622">
    <property type="entry name" value="4HBT_3"/>
    <property type="match status" value="1"/>
</dbReference>
<dbReference type="OrthoDB" id="9781019at2"/>
<dbReference type="InterPro" id="IPR003703">
    <property type="entry name" value="Acyl_CoA_thio"/>
</dbReference>
<accession>A0A2S2FB48</accession>
<dbReference type="GO" id="GO:0006637">
    <property type="term" value="P:acyl-CoA metabolic process"/>
    <property type="evidence" value="ECO:0007669"/>
    <property type="project" value="InterPro"/>
</dbReference>
<dbReference type="CDD" id="cd03444">
    <property type="entry name" value="Thioesterase_II_repeat1"/>
    <property type="match status" value="1"/>
</dbReference>